<sequence>MLDTRTRRCRAASAWRKRPASRLAVRLPAGIVRRTCASSLLGGLPTMRASTGLDGARIAHMPRWSSLPVLQCSAPPASSSSSPSLRSPSSLLLWSTASLHPRYPCPPLLQKTQAAESLGRGRHLGSTRSVPWSLCAASCPPASAGLQHEQCILENNRAGAGGRWRWTCFRQAAASSPQALRGSVRSCLPTSRQVPDTRFPCSESPRVFDEPGGSAFKPFLALSAGTCETITHGFSIPGDRAAAHYPIARKAGKNAECLQCELASAVSLRWMCSGSTCFCSSLFSSSS</sequence>
<reference evidence="1" key="1">
    <citation type="submission" date="2023-10" db="EMBL/GenBank/DDBJ databases">
        <authorList>
            <person name="Chen Y."/>
            <person name="Shah S."/>
            <person name="Dougan E. K."/>
            <person name="Thang M."/>
            <person name="Chan C."/>
        </authorList>
    </citation>
    <scope>NUCLEOTIDE SEQUENCE [LARGE SCALE GENOMIC DNA]</scope>
</reference>
<dbReference type="Proteomes" id="UP001189429">
    <property type="component" value="Unassembled WGS sequence"/>
</dbReference>
<gene>
    <name evidence="1" type="ORF">PCOR1329_LOCUS2199</name>
</gene>
<comment type="caution">
    <text evidence="1">The sequence shown here is derived from an EMBL/GenBank/DDBJ whole genome shotgun (WGS) entry which is preliminary data.</text>
</comment>
<protein>
    <submittedName>
        <fullName evidence="1">Uncharacterized protein</fullName>
    </submittedName>
</protein>
<feature type="non-terminal residue" evidence="1">
    <location>
        <position position="287"/>
    </location>
</feature>
<keyword evidence="2" id="KW-1185">Reference proteome</keyword>
<name>A0ABN9PEB9_9DINO</name>
<evidence type="ECO:0000313" key="1">
    <source>
        <dbReference type="EMBL" id="CAK0791245.1"/>
    </source>
</evidence>
<proteinExistence type="predicted"/>
<dbReference type="EMBL" id="CAUYUJ010000548">
    <property type="protein sequence ID" value="CAK0791245.1"/>
    <property type="molecule type" value="Genomic_DNA"/>
</dbReference>
<evidence type="ECO:0000313" key="2">
    <source>
        <dbReference type="Proteomes" id="UP001189429"/>
    </source>
</evidence>
<organism evidence="1 2">
    <name type="scientific">Prorocentrum cordatum</name>
    <dbReference type="NCBI Taxonomy" id="2364126"/>
    <lineage>
        <taxon>Eukaryota</taxon>
        <taxon>Sar</taxon>
        <taxon>Alveolata</taxon>
        <taxon>Dinophyceae</taxon>
        <taxon>Prorocentrales</taxon>
        <taxon>Prorocentraceae</taxon>
        <taxon>Prorocentrum</taxon>
    </lineage>
</organism>
<accession>A0ABN9PEB9</accession>